<feature type="region of interest" description="Disordered" evidence="1">
    <location>
        <begin position="301"/>
        <end position="359"/>
    </location>
</feature>
<keyword evidence="2" id="KW-1133">Transmembrane helix</keyword>
<evidence type="ECO:0000313" key="7">
    <source>
        <dbReference type="Proteomes" id="UP000276215"/>
    </source>
</evidence>
<dbReference type="STRING" id="1336337.A0A3N4J7N4"/>
<dbReference type="PANTHER" id="PTHR10900:SF77">
    <property type="entry name" value="FI19380P1"/>
    <property type="match status" value="1"/>
</dbReference>
<evidence type="ECO:0000313" key="5">
    <source>
        <dbReference type="EMBL" id="RPA89864.1"/>
    </source>
</evidence>
<dbReference type="Pfam" id="PF02469">
    <property type="entry name" value="Fasciclin"/>
    <property type="match status" value="2"/>
</dbReference>
<dbReference type="FunFam" id="2.30.180.10:FF:000032">
    <property type="entry name" value="Fasciclin domain-containing protein, putative"/>
    <property type="match status" value="1"/>
</dbReference>
<evidence type="ECO:0000256" key="3">
    <source>
        <dbReference type="SAM" id="SignalP"/>
    </source>
</evidence>
<evidence type="ECO:0000256" key="1">
    <source>
        <dbReference type="SAM" id="MobiDB-lite"/>
    </source>
</evidence>
<reference evidence="5 7" key="1">
    <citation type="journal article" date="2018" name="Nat. Ecol. Evol.">
        <title>Pezizomycetes genomes reveal the molecular basis of ectomycorrhizal truffle lifestyle.</title>
        <authorList>
            <person name="Murat C."/>
            <person name="Payen T."/>
            <person name="Noel B."/>
            <person name="Kuo A."/>
            <person name="Morin E."/>
            <person name="Chen J."/>
            <person name="Kohler A."/>
            <person name="Krizsan K."/>
            <person name="Balestrini R."/>
            <person name="Da Silva C."/>
            <person name="Montanini B."/>
            <person name="Hainaut M."/>
            <person name="Levati E."/>
            <person name="Barry K.W."/>
            <person name="Belfiori B."/>
            <person name="Cichocki N."/>
            <person name="Clum A."/>
            <person name="Dockter R.B."/>
            <person name="Fauchery L."/>
            <person name="Guy J."/>
            <person name="Iotti M."/>
            <person name="Le Tacon F."/>
            <person name="Lindquist E.A."/>
            <person name="Lipzen A."/>
            <person name="Malagnac F."/>
            <person name="Mello A."/>
            <person name="Molinier V."/>
            <person name="Miyauchi S."/>
            <person name="Poulain J."/>
            <person name="Riccioni C."/>
            <person name="Rubini A."/>
            <person name="Sitrit Y."/>
            <person name="Splivallo R."/>
            <person name="Traeger S."/>
            <person name="Wang M."/>
            <person name="Zifcakova L."/>
            <person name="Wipf D."/>
            <person name="Zambonelli A."/>
            <person name="Paolocci F."/>
            <person name="Nowrousian M."/>
            <person name="Ottonello S."/>
            <person name="Baldrian P."/>
            <person name="Spatafora J.W."/>
            <person name="Henrissat B."/>
            <person name="Nagy L.G."/>
            <person name="Aury J.M."/>
            <person name="Wincker P."/>
            <person name="Grigoriev I.V."/>
            <person name="Bonfante P."/>
            <person name="Martin F.M."/>
        </authorList>
    </citation>
    <scope>NUCLEOTIDE SEQUENCE [LARGE SCALE GENOMIC DNA]</scope>
    <source>
        <strain evidence="5 7">120613-1</strain>
    </source>
</reference>
<feature type="domain" description="FAS1" evidence="4">
    <location>
        <begin position="171"/>
        <end position="298"/>
    </location>
</feature>
<organism evidence="5 7">
    <name type="scientific">Choiromyces venosus 120613-1</name>
    <dbReference type="NCBI Taxonomy" id="1336337"/>
    <lineage>
        <taxon>Eukaryota</taxon>
        <taxon>Fungi</taxon>
        <taxon>Dikarya</taxon>
        <taxon>Ascomycota</taxon>
        <taxon>Pezizomycotina</taxon>
        <taxon>Pezizomycetes</taxon>
        <taxon>Pezizales</taxon>
        <taxon>Tuberaceae</taxon>
        <taxon>Choiromyces</taxon>
    </lineage>
</organism>
<keyword evidence="2" id="KW-0472">Membrane</keyword>
<proteinExistence type="predicted"/>
<dbReference type="EMBL" id="ML120551">
    <property type="protein sequence ID" value="RPA89864.1"/>
    <property type="molecule type" value="Genomic_DNA"/>
</dbReference>
<feature type="domain" description="FAS1" evidence="4">
    <location>
        <begin position="20"/>
        <end position="169"/>
    </location>
</feature>
<dbReference type="InterPro" id="IPR000782">
    <property type="entry name" value="FAS1_domain"/>
</dbReference>
<name>A0A3N4J7N4_9PEZI</name>
<feature type="compositionally biased region" description="Polar residues" evidence="1">
    <location>
        <begin position="301"/>
        <end position="342"/>
    </location>
</feature>
<evidence type="ECO:0000313" key="6">
    <source>
        <dbReference type="EMBL" id="RPB03001.1"/>
    </source>
</evidence>
<evidence type="ECO:0000259" key="4">
    <source>
        <dbReference type="PROSITE" id="PS50213"/>
    </source>
</evidence>
<dbReference type="SMART" id="SM00554">
    <property type="entry name" value="FAS1"/>
    <property type="match status" value="2"/>
</dbReference>
<dbReference type="PROSITE" id="PS50213">
    <property type="entry name" value="FAS1"/>
    <property type="match status" value="2"/>
</dbReference>
<dbReference type="SUPFAM" id="SSF82153">
    <property type="entry name" value="FAS1 domain"/>
    <property type="match status" value="2"/>
</dbReference>
<gene>
    <name evidence="6" type="ORF">L873DRAFT_332193</name>
    <name evidence="5" type="ORF">L873DRAFT_577765</name>
</gene>
<dbReference type="GO" id="GO:0016236">
    <property type="term" value="P:macroautophagy"/>
    <property type="evidence" value="ECO:0007669"/>
    <property type="project" value="TreeGrafter"/>
</dbReference>
<feature type="transmembrane region" description="Helical" evidence="2">
    <location>
        <begin position="363"/>
        <end position="383"/>
    </location>
</feature>
<dbReference type="OrthoDB" id="286301at2759"/>
<dbReference type="Proteomes" id="UP000276215">
    <property type="component" value="Unassembled WGS sequence"/>
</dbReference>
<protein>
    <submittedName>
        <fullName evidence="5">Fasciclin-domain-containing protein</fullName>
    </submittedName>
</protein>
<keyword evidence="3" id="KW-0732">Signal</keyword>
<feature type="compositionally biased region" description="Low complexity" evidence="1">
    <location>
        <begin position="343"/>
        <end position="355"/>
    </location>
</feature>
<dbReference type="Gene3D" id="2.30.180.10">
    <property type="entry name" value="FAS1 domain"/>
    <property type="match status" value="2"/>
</dbReference>
<dbReference type="EMBL" id="ML120365">
    <property type="protein sequence ID" value="RPB03001.1"/>
    <property type="molecule type" value="Genomic_DNA"/>
</dbReference>
<dbReference type="InterPro" id="IPR036378">
    <property type="entry name" value="FAS1_dom_sf"/>
</dbReference>
<dbReference type="GO" id="GO:0000329">
    <property type="term" value="C:fungal-type vacuole membrane"/>
    <property type="evidence" value="ECO:0007669"/>
    <property type="project" value="TreeGrafter"/>
</dbReference>
<sequence length="384" mass="39693">MRYFKPSLTLLLTLAAGSTAQSIVDLLEGTPELSNLTSIAVMYPDLITTLSGASNITILAPNNKAFSDAMKMMPAAMAKNTEYIRSLLTYHVLNGTYRAVGFGDDSRFLPTLLTDKKFANLTAGDSQVVKAILMDDHASVYSGLNKTSMVSRADTYFTGGVVHIIDSVLTLPMNVSTTAIAANLTAVAGALAQANLVTTVDTLTSITVFAPSNPAFQAIGNLVGGLSNKQLASILTYHVVPDRAFTSDLTNNQKLRTIQGEELTIRLDDGDVYVNGAKVVASDVITNNGVVHVIDGVLNPNATNDEPDTGASTQAPAFPSATGSSDVPFTSGVLTPTGSRINTSSPSATSSGTGAQPNSAGSITGNVVIAVIGAALAFAAGIMV</sequence>
<evidence type="ECO:0000256" key="2">
    <source>
        <dbReference type="SAM" id="Phobius"/>
    </source>
</evidence>
<dbReference type="AlphaFoldDB" id="A0A3N4J7N4"/>
<accession>A0A3N4J7N4</accession>
<dbReference type="PANTHER" id="PTHR10900">
    <property type="entry name" value="PERIOSTIN-RELATED"/>
    <property type="match status" value="1"/>
</dbReference>
<feature type="chain" id="PRO_5040591710" evidence="3">
    <location>
        <begin position="21"/>
        <end position="384"/>
    </location>
</feature>
<keyword evidence="2" id="KW-0812">Transmembrane</keyword>
<feature type="signal peptide" evidence="3">
    <location>
        <begin position="1"/>
        <end position="20"/>
    </location>
</feature>
<dbReference type="InterPro" id="IPR050904">
    <property type="entry name" value="Adhesion/Biosynth-related"/>
</dbReference>
<keyword evidence="7" id="KW-1185">Reference proteome</keyword>